<proteinExistence type="predicted"/>
<dbReference type="GeneID" id="27663222"/>
<organism evidence="2 3">
    <name type="scientific">Sporothrix schenckii 1099-18</name>
    <dbReference type="NCBI Taxonomy" id="1397361"/>
    <lineage>
        <taxon>Eukaryota</taxon>
        <taxon>Fungi</taxon>
        <taxon>Dikarya</taxon>
        <taxon>Ascomycota</taxon>
        <taxon>Pezizomycotina</taxon>
        <taxon>Sordariomycetes</taxon>
        <taxon>Sordariomycetidae</taxon>
        <taxon>Ophiostomatales</taxon>
        <taxon>Ophiostomataceae</taxon>
        <taxon>Sporothrix</taxon>
    </lineage>
</organism>
<feature type="compositionally biased region" description="Basic residues" evidence="1">
    <location>
        <begin position="632"/>
        <end position="659"/>
    </location>
</feature>
<feature type="compositionally biased region" description="Basic and acidic residues" evidence="1">
    <location>
        <begin position="794"/>
        <end position="803"/>
    </location>
</feature>
<reference evidence="2 3" key="1">
    <citation type="journal article" date="2014" name="BMC Genomics">
        <title>Comparative genomics of the major fungal agents of human and animal Sporotrichosis: Sporothrix schenckii and Sporothrix brasiliensis.</title>
        <authorList>
            <person name="Teixeira M.M."/>
            <person name="de Almeida L.G."/>
            <person name="Kubitschek-Barreira P."/>
            <person name="Alves F.L."/>
            <person name="Kioshima E.S."/>
            <person name="Abadio A.K."/>
            <person name="Fernandes L."/>
            <person name="Derengowski L.S."/>
            <person name="Ferreira K.S."/>
            <person name="Souza R.C."/>
            <person name="Ruiz J.C."/>
            <person name="de Andrade N.C."/>
            <person name="Paes H.C."/>
            <person name="Nicola A.M."/>
            <person name="Albuquerque P."/>
            <person name="Gerber A.L."/>
            <person name="Martins V.P."/>
            <person name="Peconick L.D."/>
            <person name="Neto A.V."/>
            <person name="Chaucanez C.B."/>
            <person name="Silva P.A."/>
            <person name="Cunha O.L."/>
            <person name="de Oliveira F.F."/>
            <person name="dos Santos T.C."/>
            <person name="Barros A.L."/>
            <person name="Soares M.A."/>
            <person name="de Oliveira L.M."/>
            <person name="Marini M.M."/>
            <person name="Villalobos-Duno H."/>
            <person name="Cunha M.M."/>
            <person name="de Hoog S."/>
            <person name="da Silveira J.F."/>
            <person name="Henrissat B."/>
            <person name="Nino-Vega G.A."/>
            <person name="Cisalpino P.S."/>
            <person name="Mora-Montes H.M."/>
            <person name="Almeida S.R."/>
            <person name="Stajich J.E."/>
            <person name="Lopes-Bezerra L.M."/>
            <person name="Vasconcelos A.T."/>
            <person name="Felipe M.S."/>
        </authorList>
    </citation>
    <scope>NUCLEOTIDE SEQUENCE [LARGE SCALE GENOMIC DNA]</scope>
    <source>
        <strain evidence="2 3">1099-18</strain>
    </source>
</reference>
<protein>
    <submittedName>
        <fullName evidence="2">Uncharacterized protein</fullName>
    </submittedName>
</protein>
<dbReference type="Proteomes" id="UP000033710">
    <property type="component" value="Unassembled WGS sequence"/>
</dbReference>
<feature type="compositionally biased region" description="Gly residues" evidence="1">
    <location>
        <begin position="613"/>
        <end position="624"/>
    </location>
</feature>
<feature type="compositionally biased region" description="Polar residues" evidence="1">
    <location>
        <begin position="300"/>
        <end position="312"/>
    </location>
</feature>
<feature type="compositionally biased region" description="Low complexity" evidence="1">
    <location>
        <begin position="145"/>
        <end position="158"/>
    </location>
</feature>
<accession>A0A0F2LZ87</accession>
<feature type="region of interest" description="Disordered" evidence="1">
    <location>
        <begin position="456"/>
        <end position="548"/>
    </location>
</feature>
<sequence>MVQARQTQQISESQHVLEVQKAPIPGEIAEPPEAPEAQLAQSLPEVRLSSQEVEQVLQRPETTTVITVKKPTEGVGCSDIKLNFDDPTEPLAIVNIMGTKEVETVPVVEPEKKKDDHQKIKRKARLRRGDRSWGRRSRERSMAYSDENSGSSSDSGVVNEVGRLAEKLYHSKLCHHSSTHAVPDDSNGNCCNEASDSEDARRGYSSRSKRKRRGRTMRHESHSSTLRCSSCGHQAQVSSDLHDDGLGNCEARVSSIHKHDKHLIYKSDAGPGSGSPEQGIPPALPALPPGEEPSSVESPQNNGNINFGTRDSGQGHIPCQNGPSGYADGPAVYASLPSPDRRARFGEPIYIDTDGRPFTYTRQCMPRQTPYHGGFSPHHEFSPFQQSYIARYPDGVPIPLSQDMPPHPYLMPHQNFLPYSQSAYPIPPPHWQIPHTYYDSHQAPSGYFTGSYHQRYGTRTCPGRPSGKSRSRDQDMMQDSRQNGKERCGSSQWNANGNQSSGWGNGDEANATTGGGNERNIGNATTDDVKGSGGDNKTGGSSANDAWGDVFGKGTGNYNWGWAINDNEDDGGNSTSKGVDNQDTLQSNTGNIDNGNNHWTNWGTGNTSTGDSWTGGGDSTGNGWGNDEAKTSHRGGNRKRGAQRSNKIHPSSKHGKKKVSWGEHSETVVNTDHNGDCSNAADNTNADCWGDSGGSDWCEETHGGHKTNETNNNVSWGGDVNENWSNSWSNTGATNDTWDQSSNNNDGGGYKDPWIDLDSDTNDAGGNDNQRNDNNVNDSNWARDYNKPDTNSSRNKDDFEHANNDLQKPGSGDGRKRRDSGAGHNIDGARFRNWTAKDQALACSLNAQLKPNPFTDQWSALQQVFFEETGKFVTREELAYHIAGIKVGNKGSRVGGNGWDRESEGNEDNIGVGDNIKW</sequence>
<feature type="region of interest" description="Disordered" evidence="1">
    <location>
        <begin position="265"/>
        <end position="328"/>
    </location>
</feature>
<gene>
    <name evidence="2" type="ORF">SPSK_01014</name>
</gene>
<evidence type="ECO:0000256" key="1">
    <source>
        <dbReference type="SAM" id="MobiDB-lite"/>
    </source>
</evidence>
<evidence type="ECO:0000313" key="2">
    <source>
        <dbReference type="EMBL" id="KJR81206.1"/>
    </source>
</evidence>
<name>A0A0F2LZ87_SPOSC</name>
<dbReference type="AlphaFoldDB" id="A0A0F2LZ87"/>
<feature type="compositionally biased region" description="Polar residues" evidence="1">
    <location>
        <begin position="572"/>
        <end position="592"/>
    </location>
</feature>
<evidence type="ECO:0000313" key="3">
    <source>
        <dbReference type="Proteomes" id="UP000033710"/>
    </source>
</evidence>
<feature type="region of interest" description="Disordered" evidence="1">
    <location>
        <begin position="107"/>
        <end position="158"/>
    </location>
</feature>
<feature type="compositionally biased region" description="Polar residues" evidence="1">
    <location>
        <begin position="489"/>
        <end position="502"/>
    </location>
</feature>
<feature type="compositionally biased region" description="Low complexity" evidence="1">
    <location>
        <begin position="593"/>
        <end position="612"/>
    </location>
</feature>
<dbReference type="EMBL" id="AXCR01000011">
    <property type="protein sequence ID" value="KJR81206.1"/>
    <property type="molecule type" value="Genomic_DNA"/>
</dbReference>
<dbReference type="KEGG" id="ssck:SPSK_01014"/>
<feature type="compositionally biased region" description="Basic residues" evidence="1">
    <location>
        <begin position="207"/>
        <end position="216"/>
    </location>
</feature>
<feature type="compositionally biased region" description="Basic and acidic residues" evidence="1">
    <location>
        <begin position="109"/>
        <end position="118"/>
    </location>
</feature>
<feature type="compositionally biased region" description="Polar residues" evidence="1">
    <location>
        <begin position="722"/>
        <end position="745"/>
    </location>
</feature>
<feature type="region of interest" description="Disordered" evidence="1">
    <location>
        <begin position="564"/>
        <end position="663"/>
    </location>
</feature>
<feature type="compositionally biased region" description="Pro residues" evidence="1">
    <location>
        <begin position="282"/>
        <end position="291"/>
    </location>
</feature>
<feature type="compositionally biased region" description="Polar residues" evidence="1">
    <location>
        <begin position="223"/>
        <end position="232"/>
    </location>
</feature>
<feature type="compositionally biased region" description="Low complexity" evidence="1">
    <location>
        <begin position="762"/>
        <end position="780"/>
    </location>
</feature>
<dbReference type="VEuPathDB" id="FungiDB:SPSK_01014"/>
<feature type="compositionally biased region" description="Low complexity" evidence="1">
    <location>
        <begin position="22"/>
        <end position="33"/>
    </location>
</feature>
<feature type="region of interest" description="Disordered" evidence="1">
    <location>
        <begin position="704"/>
        <end position="829"/>
    </location>
</feature>
<comment type="caution">
    <text evidence="2">The sequence shown here is derived from an EMBL/GenBank/DDBJ whole genome shotgun (WGS) entry which is preliminary data.</text>
</comment>
<feature type="region of interest" description="Disordered" evidence="1">
    <location>
        <begin position="178"/>
        <end position="232"/>
    </location>
</feature>
<feature type="region of interest" description="Disordered" evidence="1">
    <location>
        <begin position="896"/>
        <end position="918"/>
    </location>
</feature>
<feature type="region of interest" description="Disordered" evidence="1">
    <location>
        <begin position="1"/>
        <end position="33"/>
    </location>
</feature>
<reference evidence="2 3" key="2">
    <citation type="journal article" date="2015" name="Eukaryot. Cell">
        <title>Asexual propagation of a virulent clone complex in a human and feline outbreak of sporotrichosis.</title>
        <authorList>
            <person name="Teixeira Mde M."/>
            <person name="Rodrigues A.M."/>
            <person name="Tsui C.K."/>
            <person name="de Almeida L.G."/>
            <person name="Van Diepeningen A.D."/>
            <person name="van den Ende B.G."/>
            <person name="Fernandes G.F."/>
            <person name="Kano R."/>
            <person name="Hamelin R.C."/>
            <person name="Lopes-Bezerra L.M."/>
            <person name="Vasconcelos A.T."/>
            <person name="de Hoog S."/>
            <person name="de Camargo Z.P."/>
            <person name="Felipe M.S."/>
        </authorList>
    </citation>
    <scope>NUCLEOTIDE SEQUENCE [LARGE SCALE GENOMIC DNA]</scope>
    <source>
        <strain evidence="2 3">1099-18</strain>
    </source>
</reference>
<dbReference type="RefSeq" id="XP_016583882.1">
    <property type="nucleotide sequence ID" value="XM_016727945.1"/>
</dbReference>
<feature type="compositionally biased region" description="Polar residues" evidence="1">
    <location>
        <begin position="1"/>
        <end position="14"/>
    </location>
</feature>